<feature type="compositionally biased region" description="Basic and acidic residues" evidence="1">
    <location>
        <begin position="379"/>
        <end position="395"/>
    </location>
</feature>
<keyword evidence="3" id="KW-1185">Reference proteome</keyword>
<accession>A0AAD7EFW7</accession>
<evidence type="ECO:0000256" key="1">
    <source>
        <dbReference type="SAM" id="MobiDB-lite"/>
    </source>
</evidence>
<evidence type="ECO:0000313" key="2">
    <source>
        <dbReference type="EMBL" id="KAJ7321307.1"/>
    </source>
</evidence>
<feature type="compositionally biased region" description="Basic and acidic residues" evidence="1">
    <location>
        <begin position="478"/>
        <end position="496"/>
    </location>
</feature>
<feature type="compositionally biased region" description="Basic and acidic residues" evidence="1">
    <location>
        <begin position="580"/>
        <end position="604"/>
    </location>
</feature>
<sequence length="737" mass="79885">MNTLLFNTTNNTGSEQQQQEQMDMQERTTSPDSEDYEDEVVQPMPTSPPSLDHQCRADGQPRHVLRRLHWVLPGRKQEEHLALGVLAGRGYLEEGRAAGRIWFWAGVQGEVEKTRRDVRRCTTCRGFGHAGTGGEQGENAGTRVRGSGHAAHRFARVEGVAKEGGGREREDACLLQASLRPSTGCSFKLREEAVGRWQCTSRYAQKLSDPNIIRLIPNPARLYSCFSSSTATEANAPFNNAGTQNPNEEKREVGGEGNIGTERSPYSKKKAVSEGGRTDGNETNRALKIEDRNMRDFMSRIASSTGPRTGVADIDPRDLSSAGRASSSDTDGCHKRDAERGGMIGDPPAQIQDNREVDIISDNASGGGQKESSRNCPHHARERETQRRISSEDFRVPGGDSVPKMRKRTCCVMHLVSPVTKGGGKGVNKTRQSRYEGEEDEGGGLQGDGGKNGKGEGGEGEVTGRERESDAEVVEMPGEQRREKKGTDQENVKEEDMNANADANAKWNGRQGQIRASGGEGENGRERQKQWTAGREDCTPIALAVSAAAEGSQTSLSGGPVKPAEAVDLTPLIGYGGVRSGEREPGKKNALERPRRKEEGGVEREWVGQRDWERMVVLPPCRTVRGLSSAAYVTASVESPGPRAQVEAKFAFESSSVTVAESHKSHEFTQTATNARKAKARSEAVHLCVRWLATDRASSADEGFPACSAPQPSTTQAHSSNACYVCDSLGLVFLALG</sequence>
<feature type="compositionally biased region" description="Basic and acidic residues" evidence="1">
    <location>
        <begin position="451"/>
        <end position="470"/>
    </location>
</feature>
<name>A0AAD7EFW7_9AGAR</name>
<reference evidence="2" key="1">
    <citation type="submission" date="2023-03" db="EMBL/GenBank/DDBJ databases">
        <title>Massive genome expansion in bonnet fungi (Mycena s.s.) driven by repeated elements and novel gene families across ecological guilds.</title>
        <authorList>
            <consortium name="Lawrence Berkeley National Laboratory"/>
            <person name="Harder C.B."/>
            <person name="Miyauchi S."/>
            <person name="Viragh M."/>
            <person name="Kuo A."/>
            <person name="Thoen E."/>
            <person name="Andreopoulos B."/>
            <person name="Lu D."/>
            <person name="Skrede I."/>
            <person name="Drula E."/>
            <person name="Henrissat B."/>
            <person name="Morin E."/>
            <person name="Kohler A."/>
            <person name="Barry K."/>
            <person name="LaButti K."/>
            <person name="Morin E."/>
            <person name="Salamov A."/>
            <person name="Lipzen A."/>
            <person name="Mereny Z."/>
            <person name="Hegedus B."/>
            <person name="Baldrian P."/>
            <person name="Stursova M."/>
            <person name="Weitz H."/>
            <person name="Taylor A."/>
            <person name="Grigoriev I.V."/>
            <person name="Nagy L.G."/>
            <person name="Martin F."/>
            <person name="Kauserud H."/>
        </authorList>
    </citation>
    <scope>NUCLEOTIDE SEQUENCE</scope>
    <source>
        <strain evidence="2">CBHHK002</strain>
    </source>
</reference>
<gene>
    <name evidence="2" type="ORF">DFH08DRAFT_1033919</name>
</gene>
<dbReference type="AlphaFoldDB" id="A0AAD7EFW7"/>
<protein>
    <submittedName>
        <fullName evidence="2">Uncharacterized protein</fullName>
    </submittedName>
</protein>
<feature type="compositionally biased region" description="Basic and acidic residues" evidence="1">
    <location>
        <begin position="522"/>
        <end position="537"/>
    </location>
</feature>
<feature type="compositionally biased region" description="Basic and acidic residues" evidence="1">
    <location>
        <begin position="276"/>
        <end position="298"/>
    </location>
</feature>
<feature type="compositionally biased region" description="Low complexity" evidence="1">
    <location>
        <begin position="498"/>
        <end position="508"/>
    </location>
</feature>
<evidence type="ECO:0000313" key="3">
    <source>
        <dbReference type="Proteomes" id="UP001218218"/>
    </source>
</evidence>
<dbReference type="EMBL" id="JARIHO010000051">
    <property type="protein sequence ID" value="KAJ7321307.1"/>
    <property type="molecule type" value="Genomic_DNA"/>
</dbReference>
<feature type="region of interest" description="Disordered" evidence="1">
    <location>
        <begin position="418"/>
        <end position="537"/>
    </location>
</feature>
<proteinExistence type="predicted"/>
<feature type="compositionally biased region" description="Basic and acidic residues" evidence="1">
    <location>
        <begin position="331"/>
        <end position="340"/>
    </location>
</feature>
<feature type="compositionally biased region" description="Polar residues" evidence="1">
    <location>
        <begin position="233"/>
        <end position="246"/>
    </location>
</feature>
<feature type="compositionally biased region" description="Low complexity" evidence="1">
    <location>
        <begin position="1"/>
        <end position="22"/>
    </location>
</feature>
<organism evidence="2 3">
    <name type="scientific">Mycena albidolilacea</name>
    <dbReference type="NCBI Taxonomy" id="1033008"/>
    <lineage>
        <taxon>Eukaryota</taxon>
        <taxon>Fungi</taxon>
        <taxon>Dikarya</taxon>
        <taxon>Basidiomycota</taxon>
        <taxon>Agaricomycotina</taxon>
        <taxon>Agaricomycetes</taxon>
        <taxon>Agaricomycetidae</taxon>
        <taxon>Agaricales</taxon>
        <taxon>Marasmiineae</taxon>
        <taxon>Mycenaceae</taxon>
        <taxon>Mycena</taxon>
    </lineage>
</organism>
<comment type="caution">
    <text evidence="2">The sequence shown here is derived from an EMBL/GenBank/DDBJ whole genome shotgun (WGS) entry which is preliminary data.</text>
</comment>
<dbReference type="Proteomes" id="UP001218218">
    <property type="component" value="Unassembled WGS sequence"/>
</dbReference>
<feature type="region of interest" description="Disordered" evidence="1">
    <location>
        <begin position="574"/>
        <end position="604"/>
    </location>
</feature>
<feature type="region of interest" description="Disordered" evidence="1">
    <location>
        <begin position="1"/>
        <end position="56"/>
    </location>
</feature>
<feature type="region of interest" description="Disordered" evidence="1">
    <location>
        <begin position="233"/>
        <end position="405"/>
    </location>
</feature>